<dbReference type="SUPFAM" id="SSF56762">
    <property type="entry name" value="HydB/Nqo4-like"/>
    <property type="match status" value="1"/>
</dbReference>
<accession>A0A1V1VDA2</accession>
<evidence type="ECO:0000313" key="4">
    <source>
        <dbReference type="Proteomes" id="UP000516656"/>
    </source>
</evidence>
<name>A0A1V1VDA2_PHODP</name>
<dbReference type="EMBL" id="AP018046">
    <property type="protein sequence ID" value="BAX55740.1"/>
    <property type="molecule type" value="Genomic_DNA"/>
</dbReference>
<protein>
    <submittedName>
        <fullName evidence="1">Uncharacterized protein</fullName>
    </submittedName>
</protein>
<dbReference type="InterPro" id="IPR029014">
    <property type="entry name" value="NiFe-Hase_large"/>
</dbReference>
<reference evidence="1" key="1">
    <citation type="journal article" date="2017" name="Genome Announc.">
        <title>Whole-Genome Sequence of Photobacterium damselae subsp. piscicida Strain 91-197, Isolated from Hybrid Striped Bass (Morone sp.) in the United States.</title>
        <authorList>
            <person name="Teru Y."/>
            <person name="Hikima J."/>
            <person name="Kono T."/>
            <person name="Sakai M."/>
            <person name="Takano T."/>
            <person name="Hawke J.P."/>
            <person name="Takeyama H."/>
            <person name="Aoki T."/>
        </authorList>
    </citation>
    <scope>NUCLEOTIDE SEQUENCE</scope>
    <source>
        <strain evidence="1">91-197</strain>
    </source>
</reference>
<reference evidence="2 4" key="3">
    <citation type="submission" date="2020-09" db="EMBL/GenBank/DDBJ databases">
        <title>Complete, closed and curated genome sequences of Photobacterium damselae subsp. piscicida isolates from Australia indicate localised evolution and additional plasmid-borne pathogenicity mechanisms.</title>
        <authorList>
            <person name="Baseggio L."/>
            <person name="Silayeva O."/>
            <person name="Buller N."/>
            <person name="Landos M."/>
            <person name="Engelstaedter J."/>
            <person name="Barnes A.C."/>
        </authorList>
    </citation>
    <scope>NUCLEOTIDE SEQUENCE [LARGE SCALE GENOMIC DNA]</scope>
    <source>
        <strain evidence="2 4">AS-16-0540-1</strain>
    </source>
</reference>
<organism evidence="1 3">
    <name type="scientific">Photobacterium damsela subsp. piscicida</name>
    <name type="common">Pasteurella piscicida</name>
    <dbReference type="NCBI Taxonomy" id="38294"/>
    <lineage>
        <taxon>Bacteria</taxon>
        <taxon>Pseudomonadati</taxon>
        <taxon>Pseudomonadota</taxon>
        <taxon>Gammaproteobacteria</taxon>
        <taxon>Vibrionales</taxon>
        <taxon>Vibrionaceae</taxon>
        <taxon>Photobacterium</taxon>
    </lineage>
</organism>
<dbReference type="Proteomes" id="UP000218676">
    <property type="component" value="Chromosome 2"/>
</dbReference>
<dbReference type="Proteomes" id="UP000516656">
    <property type="component" value="Chromosome 2"/>
</dbReference>
<reference evidence="3" key="2">
    <citation type="submission" date="2017-05" db="EMBL/GenBank/DDBJ databases">
        <title>Whole genome sequence of fish pathogenic bacteria, Photobacterium damselae subsp. piscicida, strain 91-197, isolated from hybrid striped bass (Morone sp.) in USA.</title>
        <authorList>
            <person name="Teru Y."/>
            <person name="Hikima J."/>
            <person name="Kono T."/>
            <person name="Sakai M."/>
            <person name="Takano T."/>
            <person name="Hawke J.P."/>
            <person name="Takeyama H."/>
            <person name="Aoki T."/>
        </authorList>
    </citation>
    <scope>NUCLEOTIDE SEQUENCE [LARGE SCALE GENOMIC DNA]</scope>
    <source>
        <strain evidence="3">91-197</strain>
    </source>
</reference>
<dbReference type="AlphaFoldDB" id="A0A1V1VDA2"/>
<sequence>MNALLGRCDITLLTNRQEIEAAEIHYVRPELEQALIGLEPQNAIDVLGHLPNACRISHQLAASYVLGCSTGTLLRQVNHEWINTHAMQLFLMLNKLGWKQYADSATSALIAGQWDISEQLFGMSAELTVELIANHGVIAWLESTDMSKPYPKLLSWALRYGWQMDYQILKHSDLYQRHASTLSISEKMQDNVLFLLILSRVYELALLLSDHRLSGQWQFIKPTVEAGGVRVNAPHGELYHQAVVGWDNKIVEYQIITPTDRLCEPDGLFDYIFQHCELPENDPTVGLDLLVGALEPCVNFQYSLQDVQHTLNS</sequence>
<dbReference type="RefSeq" id="WP_086958601.1">
    <property type="nucleotide sequence ID" value="NZ_AP018046.1"/>
</dbReference>
<dbReference type="Gene3D" id="1.10.645.10">
    <property type="entry name" value="Cytochrome-c3 Hydrogenase, chain B"/>
    <property type="match status" value="1"/>
</dbReference>
<evidence type="ECO:0000313" key="1">
    <source>
        <dbReference type="EMBL" id="BAX55740.1"/>
    </source>
</evidence>
<dbReference type="EMBL" id="CP061855">
    <property type="protein sequence ID" value="QOD58071.1"/>
    <property type="molecule type" value="Genomic_DNA"/>
</dbReference>
<proteinExistence type="predicted"/>
<evidence type="ECO:0000313" key="3">
    <source>
        <dbReference type="Proteomes" id="UP000218676"/>
    </source>
</evidence>
<evidence type="ECO:0000313" key="2">
    <source>
        <dbReference type="EMBL" id="QOD58071.1"/>
    </source>
</evidence>
<gene>
    <name evidence="2" type="ORF">IC627_19860</name>
    <name evidence="1" type="ORF">PDPUS_2_01154</name>
</gene>